<protein>
    <recommendedName>
        <fullName evidence="1">F-box/LRR-repeat protein 15-like leucin rich repeat domain-containing protein</fullName>
    </recommendedName>
</protein>
<dbReference type="SUPFAM" id="SSF52047">
    <property type="entry name" value="RNI-like"/>
    <property type="match status" value="1"/>
</dbReference>
<dbReference type="InterPro" id="IPR057207">
    <property type="entry name" value="FBXL15_LRR"/>
</dbReference>
<gene>
    <name evidence="2" type="ORF">SPPG_07781</name>
</gene>
<proteinExistence type="predicted"/>
<dbReference type="GO" id="GO:0031146">
    <property type="term" value="P:SCF-dependent proteasomal ubiquitin-dependent protein catabolic process"/>
    <property type="evidence" value="ECO:0007669"/>
    <property type="project" value="TreeGrafter"/>
</dbReference>
<dbReference type="InParanoid" id="A0A0L0H622"/>
<keyword evidence="3" id="KW-1185">Reference proteome</keyword>
<dbReference type="STRING" id="645134.A0A0L0H622"/>
<dbReference type="InterPro" id="IPR006553">
    <property type="entry name" value="Leu-rich_rpt_Cys-con_subtyp"/>
</dbReference>
<dbReference type="Pfam" id="PF25372">
    <property type="entry name" value="DUF7885"/>
    <property type="match status" value="1"/>
</dbReference>
<dbReference type="OrthoDB" id="2098831at2759"/>
<dbReference type="OMA" id="ARILWRE"/>
<dbReference type="eggNOG" id="KOG1947">
    <property type="taxonomic scope" value="Eukaryota"/>
</dbReference>
<dbReference type="PANTHER" id="PTHR13318">
    <property type="entry name" value="PARTNER OF PAIRED, ISOFORM B-RELATED"/>
    <property type="match status" value="1"/>
</dbReference>
<evidence type="ECO:0000313" key="2">
    <source>
        <dbReference type="EMBL" id="KNC96960.1"/>
    </source>
</evidence>
<dbReference type="Proteomes" id="UP000053201">
    <property type="component" value="Unassembled WGS sequence"/>
</dbReference>
<reference evidence="2 3" key="1">
    <citation type="submission" date="2009-08" db="EMBL/GenBank/DDBJ databases">
        <title>The Genome Sequence of Spizellomyces punctatus strain DAOM BR117.</title>
        <authorList>
            <consortium name="The Broad Institute Genome Sequencing Platform"/>
            <person name="Russ C."/>
            <person name="Cuomo C."/>
            <person name="Shea T."/>
            <person name="Young S.K."/>
            <person name="Zeng Q."/>
            <person name="Koehrsen M."/>
            <person name="Haas B."/>
            <person name="Borodovsky M."/>
            <person name="Guigo R."/>
            <person name="Alvarado L."/>
            <person name="Berlin A."/>
            <person name="Bochicchio J."/>
            <person name="Borenstein D."/>
            <person name="Chapman S."/>
            <person name="Chen Z."/>
            <person name="Engels R."/>
            <person name="Freedman E."/>
            <person name="Gellesch M."/>
            <person name="Goldberg J."/>
            <person name="Griggs A."/>
            <person name="Gujja S."/>
            <person name="Heiman D."/>
            <person name="Hepburn T."/>
            <person name="Howarth C."/>
            <person name="Jen D."/>
            <person name="Larson L."/>
            <person name="Lewis B."/>
            <person name="Mehta T."/>
            <person name="Park D."/>
            <person name="Pearson M."/>
            <person name="Roberts A."/>
            <person name="Saif S."/>
            <person name="Shenoy N."/>
            <person name="Sisk P."/>
            <person name="Stolte C."/>
            <person name="Sykes S."/>
            <person name="Thomson T."/>
            <person name="Walk T."/>
            <person name="White J."/>
            <person name="Yandava C."/>
            <person name="Burger G."/>
            <person name="Gray M.W."/>
            <person name="Holland P.W.H."/>
            <person name="King N."/>
            <person name="Lang F.B.F."/>
            <person name="Roger A.J."/>
            <person name="Ruiz-Trillo I."/>
            <person name="Lander E."/>
            <person name="Nusbaum C."/>
        </authorList>
    </citation>
    <scope>NUCLEOTIDE SEQUENCE [LARGE SCALE GENOMIC DNA]</scope>
    <source>
        <strain evidence="2 3">DAOM BR117</strain>
    </source>
</reference>
<evidence type="ECO:0000313" key="3">
    <source>
        <dbReference type="Proteomes" id="UP000053201"/>
    </source>
</evidence>
<dbReference type="VEuPathDB" id="FungiDB:SPPG_07781"/>
<dbReference type="EMBL" id="KQ257466">
    <property type="protein sequence ID" value="KNC96960.1"/>
    <property type="molecule type" value="Genomic_DNA"/>
</dbReference>
<name>A0A0L0H622_SPIPD</name>
<dbReference type="AlphaFoldDB" id="A0A0L0H622"/>
<organism evidence="2 3">
    <name type="scientific">Spizellomyces punctatus (strain DAOM BR117)</name>
    <dbReference type="NCBI Taxonomy" id="645134"/>
    <lineage>
        <taxon>Eukaryota</taxon>
        <taxon>Fungi</taxon>
        <taxon>Fungi incertae sedis</taxon>
        <taxon>Chytridiomycota</taxon>
        <taxon>Chytridiomycota incertae sedis</taxon>
        <taxon>Chytridiomycetes</taxon>
        <taxon>Spizellomycetales</taxon>
        <taxon>Spizellomycetaceae</taxon>
        <taxon>Spizellomyces</taxon>
    </lineage>
</organism>
<sequence>MPPLQRGPLSAHCEFQRTSYPPLVALKRNESGKAPELSSFAVTKSLPVDGLTQRIPRRHNGDNLHPLLLPDILIPILTYVQNARHILPDSSNSDLPCTSDTTLRQLYTCALVCRTWNMFATKMLWSELRLDNFYTFRRLLRTFAPKSRWLELRERGQDRLEAEWRRGGVFSVIGAVLGGVWEVSEKLVNRVATDGGNGVPTIVKDWNLLPEMWRSSLLTPEYTHLYGGMVTKLVCYKLSDITDDHMIPILRQCHNLTHLELDSCHMLTNATIVTAAHHCSRLSHLSTPHVPKITDTSLSELTRFSHKTLVHLDLRFCSLITDKGLCPLFRRCTRLRHINLGRREDGNCVTDRSLYVLARNCKSLVELGLTGCRVTDEAIGLVVEECGESLRTLEVNYCPITDKSLTRIKSQCKKLAVLEVKGCVLISDMRPLWTLIQQRVRVELCQDLRTRMVEAGLAGMFSATSLMGGM</sequence>
<dbReference type="InterPro" id="IPR032675">
    <property type="entry name" value="LRR_dom_sf"/>
</dbReference>
<accession>A0A0L0H622</accession>
<evidence type="ECO:0000259" key="1">
    <source>
        <dbReference type="Pfam" id="PF25372"/>
    </source>
</evidence>
<dbReference type="SMART" id="SM00367">
    <property type="entry name" value="LRR_CC"/>
    <property type="match status" value="6"/>
</dbReference>
<dbReference type="RefSeq" id="XP_016605000.1">
    <property type="nucleotide sequence ID" value="XM_016755937.1"/>
</dbReference>
<feature type="domain" description="F-box/LRR-repeat protein 15-like leucin rich repeat" evidence="1">
    <location>
        <begin position="239"/>
        <end position="429"/>
    </location>
</feature>
<dbReference type="GeneID" id="27690974"/>
<dbReference type="Gene3D" id="3.80.10.10">
    <property type="entry name" value="Ribonuclease Inhibitor"/>
    <property type="match status" value="1"/>
</dbReference>
<dbReference type="GO" id="GO:0019005">
    <property type="term" value="C:SCF ubiquitin ligase complex"/>
    <property type="evidence" value="ECO:0007669"/>
    <property type="project" value="TreeGrafter"/>
</dbReference>